<dbReference type="EMBL" id="DQAY01000041">
    <property type="protein sequence ID" value="HCO22622.1"/>
    <property type="molecule type" value="Genomic_DNA"/>
</dbReference>
<reference evidence="1 2" key="1">
    <citation type="journal article" date="2018" name="Nat. Biotechnol.">
        <title>A standardized bacterial taxonomy based on genome phylogeny substantially revises the tree of life.</title>
        <authorList>
            <person name="Parks D.H."/>
            <person name="Chuvochina M."/>
            <person name="Waite D.W."/>
            <person name="Rinke C."/>
            <person name="Skarshewski A."/>
            <person name="Chaumeil P.A."/>
            <person name="Hugenholtz P."/>
        </authorList>
    </citation>
    <scope>NUCLEOTIDE SEQUENCE [LARGE SCALE GENOMIC DNA]</scope>
    <source>
        <strain evidence="1">UBA9375</strain>
    </source>
</reference>
<evidence type="ECO:0008006" key="3">
    <source>
        <dbReference type="Google" id="ProtNLM"/>
    </source>
</evidence>
<evidence type="ECO:0000313" key="2">
    <source>
        <dbReference type="Proteomes" id="UP000263642"/>
    </source>
</evidence>
<name>A0A3D3R3E9_9PLAN</name>
<evidence type="ECO:0000313" key="1">
    <source>
        <dbReference type="EMBL" id="HCO22622.1"/>
    </source>
</evidence>
<accession>A0A3D3R3E9</accession>
<dbReference type="Pfam" id="PF07963">
    <property type="entry name" value="N_methyl"/>
    <property type="match status" value="1"/>
</dbReference>
<dbReference type="InterPro" id="IPR012902">
    <property type="entry name" value="N_methyl_site"/>
</dbReference>
<dbReference type="NCBIfam" id="TIGR02532">
    <property type="entry name" value="IV_pilin_GFxxxE"/>
    <property type="match status" value="1"/>
</dbReference>
<gene>
    <name evidence="1" type="ORF">DIT97_05990</name>
</gene>
<sequence length="21" mass="2350">MLQINSEKKSSGFTLIELLVV</sequence>
<organism evidence="1 2">
    <name type="scientific">Gimesia maris</name>
    <dbReference type="NCBI Taxonomy" id="122"/>
    <lineage>
        <taxon>Bacteria</taxon>
        <taxon>Pseudomonadati</taxon>
        <taxon>Planctomycetota</taxon>
        <taxon>Planctomycetia</taxon>
        <taxon>Planctomycetales</taxon>
        <taxon>Planctomycetaceae</taxon>
        <taxon>Gimesia</taxon>
    </lineage>
</organism>
<comment type="caution">
    <text evidence="1">The sequence shown here is derived from an EMBL/GenBank/DDBJ whole genome shotgun (WGS) entry which is preliminary data.</text>
</comment>
<dbReference type="AlphaFoldDB" id="A0A3D3R3E9"/>
<protein>
    <recommendedName>
        <fullName evidence="3">Prepilin-type cleavage/methylation domain-containing protein</fullName>
    </recommendedName>
</protein>
<dbReference type="Proteomes" id="UP000263642">
    <property type="component" value="Unassembled WGS sequence"/>
</dbReference>
<feature type="non-terminal residue" evidence="1">
    <location>
        <position position="21"/>
    </location>
</feature>
<proteinExistence type="predicted"/>